<accession>O46007</accession>
<dbReference type="PaxDb" id="6239-ZK228.1"/>
<dbReference type="OMA" id="SATHITC"/>
<dbReference type="UCSC" id="ZK228.1">
    <property type="organism name" value="c. elegans"/>
</dbReference>
<keyword evidence="1" id="KW-0695">RNA-directed DNA polymerase</keyword>
<dbReference type="GO" id="GO:0003964">
    <property type="term" value="F:RNA-directed DNA polymerase activity"/>
    <property type="evidence" value="ECO:0007669"/>
    <property type="project" value="UniProtKB-KW"/>
</dbReference>
<gene>
    <name evidence="1" type="ORF">CELE_ZK228.1</name>
    <name evidence="1 3" type="ORF">ZK228.1</name>
</gene>
<evidence type="ECO:0000313" key="3">
    <source>
        <dbReference type="WormBase" id="ZK228.1"/>
    </source>
</evidence>
<dbReference type="EMBL" id="BX284605">
    <property type="protein sequence ID" value="CAB04993.2"/>
    <property type="molecule type" value="Genomic_DNA"/>
</dbReference>
<protein>
    <submittedName>
        <fullName evidence="1">Reverse transcriptase domain-containing protein</fullName>
    </submittedName>
</protein>
<keyword evidence="1" id="KW-0548">Nucleotidyltransferase</keyword>
<keyword evidence="2" id="KW-1185">Reference proteome</keyword>
<dbReference type="HOGENOM" id="CLU_322169_0_0_1"/>
<keyword evidence="1" id="KW-0808">Transferase</keyword>
<dbReference type="PhylomeDB" id="O46007"/>
<dbReference type="AGR" id="WB:WBGene00013944"/>
<reference evidence="1 2" key="1">
    <citation type="journal article" date="1998" name="Science">
        <title>Genome sequence of the nematode C. elegans: a platform for investigating biology.</title>
        <authorList>
            <consortium name="The C. elegans sequencing consortium"/>
            <person name="Sulson J.E."/>
            <person name="Waterston R."/>
        </authorList>
    </citation>
    <scope>NUCLEOTIDE SEQUENCE [LARGE SCALE GENOMIC DNA]</scope>
    <source>
        <strain evidence="1 2">Bristol N2</strain>
    </source>
</reference>
<dbReference type="FunCoup" id="O46007">
    <property type="interactions" value="1522"/>
</dbReference>
<dbReference type="eggNOG" id="ENOG502THGS">
    <property type="taxonomic scope" value="Eukaryota"/>
</dbReference>
<sequence>MEDNPDYRPHEVERYPVDLPRQHPRPGILDIRCEFTSIKEFFGEEPPFNERTVLRFAEYVRGYYPDHQPTHVMDRGGLALYIWIDRMPTPATHLQQTFLRLPFLEEVENLSRFVLRHARAQNEHLEGERTNRCSVCGSHLLGMPLADHSYIRCPLDALEGERRLEFLAINHAAFCSKCNSRFAKHTGCTGPVCHSCDQRGHTAATRLCDSRLGRLTPESQQELLTVVTQHRRNYLLHIRNLTNDINKPLRYRSYTDQAYIFLERRVEDRWLIDGWGFYHDDAGEFPQPAMQRYSNHPHRSVRYKGLVPPEYHSQAVNPIPTFPPHEVEYLQAVHEVIIEFHRSGELHMERILPNAAIADEPVAIPVEVDPPPAVIVEEGIAIHPVENVDPLEMPVNEIHERNVADSEEDGDDDLILQDPEPLTVNNDTARPAFQHKAFETLLQHPLPEGKNALTLRVRALQVILCGRSGTEWEVSPEVSAALLRRYAKDLILYGQALKNEEGLIVQMEEFLSATVLRKERYGSDIVYIPSMSLWAKAEVRQSLTRLFDPHPFGDETTRRLDRVGHNHRYWFGLPSNQGALHEDLQVAEEERLSAQLVPTKARIWESPLHDIGQLRNALEIPVPTDNQAVRLRIGWMIHLLTCQLPPETVNQGSYVEVLDYLKILRAATKLVLSIREEASTVRIELSTCMRHMATSSARGHNLVLPTFGLFVKYAMGKWESWLNGCWDHVYDEITLRHVESCPCHVDEAMFRYEY</sequence>
<name>O46007_CAEEL</name>
<proteinExistence type="predicted"/>
<dbReference type="STRING" id="6239.ZK228.1.1"/>
<dbReference type="KEGG" id="cel:CELE_ZK228.1"/>
<evidence type="ECO:0000313" key="1">
    <source>
        <dbReference type="EMBL" id="CAB04993.2"/>
    </source>
</evidence>
<dbReference type="Proteomes" id="UP000001940">
    <property type="component" value="Chromosome V"/>
</dbReference>
<dbReference type="GeneID" id="191250"/>
<dbReference type="RefSeq" id="NP_507612.2">
    <property type="nucleotide sequence ID" value="NM_075211.2"/>
</dbReference>
<dbReference type="InParanoid" id="O46007"/>
<dbReference type="WormBase" id="ZK228.1">
    <property type="protein sequence ID" value="CE42271"/>
    <property type="gene ID" value="WBGene00013944"/>
</dbReference>
<dbReference type="OrthoDB" id="5909985at2759"/>
<dbReference type="CTD" id="191250"/>
<dbReference type="AlphaFoldDB" id="O46007"/>
<organism evidence="1 2">
    <name type="scientific">Caenorhabditis elegans</name>
    <dbReference type="NCBI Taxonomy" id="6239"/>
    <lineage>
        <taxon>Eukaryota</taxon>
        <taxon>Metazoa</taxon>
        <taxon>Ecdysozoa</taxon>
        <taxon>Nematoda</taxon>
        <taxon>Chromadorea</taxon>
        <taxon>Rhabditida</taxon>
        <taxon>Rhabditina</taxon>
        <taxon>Rhabditomorpha</taxon>
        <taxon>Rhabditoidea</taxon>
        <taxon>Rhabditidae</taxon>
        <taxon>Peloderinae</taxon>
        <taxon>Caenorhabditis</taxon>
    </lineage>
</organism>
<evidence type="ECO:0000313" key="2">
    <source>
        <dbReference type="Proteomes" id="UP000001940"/>
    </source>
</evidence>